<proteinExistence type="predicted"/>
<evidence type="ECO:0008006" key="3">
    <source>
        <dbReference type="Google" id="ProtNLM"/>
    </source>
</evidence>
<feature type="non-terminal residue" evidence="1">
    <location>
        <position position="1"/>
    </location>
</feature>
<dbReference type="Proteomes" id="UP000199322">
    <property type="component" value="Unassembled WGS sequence"/>
</dbReference>
<organism evidence="1 2">
    <name type="scientific">Geotoga petraea</name>
    <dbReference type="NCBI Taxonomy" id="28234"/>
    <lineage>
        <taxon>Bacteria</taxon>
        <taxon>Thermotogati</taxon>
        <taxon>Thermotogota</taxon>
        <taxon>Thermotogae</taxon>
        <taxon>Petrotogales</taxon>
        <taxon>Petrotogaceae</taxon>
        <taxon>Geotoga</taxon>
    </lineage>
</organism>
<keyword evidence="2" id="KW-1185">Reference proteome</keyword>
<gene>
    <name evidence="1" type="ORF">SAMN04488588_0475</name>
</gene>
<name>A0A1G6JAH5_9BACT</name>
<evidence type="ECO:0000313" key="1">
    <source>
        <dbReference type="EMBL" id="SDC15902.1"/>
    </source>
</evidence>
<reference evidence="1 2" key="1">
    <citation type="submission" date="2016-10" db="EMBL/GenBank/DDBJ databases">
        <authorList>
            <person name="de Groot N.N."/>
        </authorList>
    </citation>
    <scope>NUCLEOTIDE SEQUENCE [LARGE SCALE GENOMIC DNA]</scope>
    <source>
        <strain evidence="1 2">WG14</strain>
    </source>
</reference>
<dbReference type="EMBL" id="FMYV01000002">
    <property type="protein sequence ID" value="SDC15902.1"/>
    <property type="molecule type" value="Genomic_DNA"/>
</dbReference>
<evidence type="ECO:0000313" key="2">
    <source>
        <dbReference type="Proteomes" id="UP000199322"/>
    </source>
</evidence>
<accession>A0A1G6JAH5</accession>
<protein>
    <recommendedName>
        <fullName evidence="3">IS256 family transposase</fullName>
    </recommendedName>
</protein>
<dbReference type="AlphaFoldDB" id="A0A1G6JAH5"/>
<sequence length="37" mass="4474">LATQKATKKWTARYNNWNLIIAELSIVFEDRLKDYIF</sequence>